<dbReference type="Pfam" id="PF13519">
    <property type="entry name" value="VWA_2"/>
    <property type="match status" value="1"/>
</dbReference>
<keyword evidence="4 5" id="KW-0472">Membrane</keyword>
<dbReference type="AlphaFoldDB" id="A0AAX0QA54"/>
<dbReference type="InterPro" id="IPR050768">
    <property type="entry name" value="UPF0353/GerABKA_families"/>
</dbReference>
<feature type="transmembrane region" description="Helical" evidence="5">
    <location>
        <begin position="6"/>
        <end position="23"/>
    </location>
</feature>
<dbReference type="InterPro" id="IPR036465">
    <property type="entry name" value="vWFA_dom_sf"/>
</dbReference>
<protein>
    <recommendedName>
        <fullName evidence="6">VWFA domain-containing protein</fullName>
    </recommendedName>
</protein>
<evidence type="ECO:0000256" key="2">
    <source>
        <dbReference type="ARBA" id="ARBA00022692"/>
    </source>
</evidence>
<accession>A0AAX0QA54</accession>
<reference evidence="7 8" key="1">
    <citation type="journal article" date="2017" name="BMC Genomics">
        <title>Genomic analysis of methanogenic archaea reveals a shift towards energy conservation.</title>
        <authorList>
            <person name="Gilmore S.P."/>
            <person name="Henske J.K."/>
            <person name="Sexton J.A."/>
            <person name="Solomon K.V."/>
            <person name="Seppala S."/>
            <person name="Yoo J.I."/>
            <person name="Huyett L.M."/>
            <person name="Pressman A."/>
            <person name="Cogan J.Z."/>
            <person name="Kivenson V."/>
            <person name="Peng X."/>
            <person name="Tan Y."/>
            <person name="Valentine D.L."/>
            <person name="O'Malley M.A."/>
        </authorList>
    </citation>
    <scope>NUCLEOTIDE SEQUENCE [LARGE SCALE GENOMIC DNA]</scope>
    <source>
        <strain evidence="7 8">XII</strain>
    </source>
</reference>
<sequence>MPGFSYPLYLLFLFILPLLWYWYHKAAAEKKRKSITFSSHVFLDETQHNDLKKRERLLFLVFLLILGCAIIGVADPHIPLVSSSENVNLVLALDVSASMTAADYVPTRLEAAKSSAKILINSLSESDNAGVVIFESGASSAAYLSSDKNRVLSRLDQVSVKTGKTALGDGLTLAVDMVTAIPAGTYIVVLLSDGVSNTGMITPENAAMFAKNSGVVVYTIGIGSDSPVEVSTEGVLQYASLDEAALRSIAEITGGEYFRSVNETTLMQIQNTIGSSIAREAEETSIQSWFFWIILILLLLEAYLRYGGRRVIP</sequence>
<gene>
    <name evidence="7" type="ORF">ASJ83_07560</name>
</gene>
<dbReference type="PANTHER" id="PTHR22550:SF5">
    <property type="entry name" value="LEUCINE ZIPPER PROTEIN 4"/>
    <property type="match status" value="1"/>
</dbReference>
<feature type="transmembrane region" description="Helical" evidence="5">
    <location>
        <begin position="57"/>
        <end position="74"/>
    </location>
</feature>
<evidence type="ECO:0000256" key="5">
    <source>
        <dbReference type="SAM" id="Phobius"/>
    </source>
</evidence>
<dbReference type="InterPro" id="IPR024163">
    <property type="entry name" value="Aerotolerance_reg_N"/>
</dbReference>
<evidence type="ECO:0000313" key="8">
    <source>
        <dbReference type="Proteomes" id="UP000243820"/>
    </source>
</evidence>
<dbReference type="PANTHER" id="PTHR22550">
    <property type="entry name" value="SPORE GERMINATION PROTEIN"/>
    <property type="match status" value="1"/>
</dbReference>
<organism evidence="7 8">
    <name type="scientific">Methanocorpusculum parvum</name>
    <dbReference type="NCBI Taxonomy" id="2193"/>
    <lineage>
        <taxon>Archaea</taxon>
        <taxon>Methanobacteriati</taxon>
        <taxon>Methanobacteriota</taxon>
        <taxon>Stenosarchaea group</taxon>
        <taxon>Methanomicrobia</taxon>
        <taxon>Methanomicrobiales</taxon>
        <taxon>Methanocorpusculaceae</taxon>
        <taxon>Methanocorpusculum</taxon>
    </lineage>
</organism>
<proteinExistence type="predicted"/>
<keyword evidence="3 5" id="KW-1133">Transmembrane helix</keyword>
<dbReference type="PROSITE" id="PS50234">
    <property type="entry name" value="VWFA"/>
    <property type="match status" value="1"/>
</dbReference>
<feature type="domain" description="VWFA" evidence="6">
    <location>
        <begin position="88"/>
        <end position="277"/>
    </location>
</feature>
<dbReference type="Proteomes" id="UP000243820">
    <property type="component" value="Unassembled WGS sequence"/>
</dbReference>
<dbReference type="SUPFAM" id="SSF53300">
    <property type="entry name" value="vWA-like"/>
    <property type="match status" value="1"/>
</dbReference>
<dbReference type="EMBL" id="LMVO01000001">
    <property type="protein sequence ID" value="PAV10300.1"/>
    <property type="molecule type" value="Genomic_DNA"/>
</dbReference>
<dbReference type="Gene3D" id="3.40.50.410">
    <property type="entry name" value="von Willebrand factor, type A domain"/>
    <property type="match status" value="1"/>
</dbReference>
<dbReference type="RefSeq" id="WP_042696563.1">
    <property type="nucleotide sequence ID" value="NZ_LMVO01000001.1"/>
</dbReference>
<evidence type="ECO:0000256" key="1">
    <source>
        <dbReference type="ARBA" id="ARBA00022475"/>
    </source>
</evidence>
<evidence type="ECO:0000259" key="6">
    <source>
        <dbReference type="PROSITE" id="PS50234"/>
    </source>
</evidence>
<keyword evidence="1" id="KW-1003">Cell membrane</keyword>
<evidence type="ECO:0000313" key="7">
    <source>
        <dbReference type="EMBL" id="PAV10300.1"/>
    </source>
</evidence>
<dbReference type="InterPro" id="IPR002035">
    <property type="entry name" value="VWF_A"/>
</dbReference>
<feature type="transmembrane region" description="Helical" evidence="5">
    <location>
        <begin position="289"/>
        <end position="306"/>
    </location>
</feature>
<dbReference type="Pfam" id="PF07584">
    <property type="entry name" value="BatA"/>
    <property type="match status" value="1"/>
</dbReference>
<name>A0AAX0QA54_9EURY</name>
<keyword evidence="2 5" id="KW-0812">Transmembrane</keyword>
<keyword evidence="8" id="KW-1185">Reference proteome</keyword>
<evidence type="ECO:0000256" key="3">
    <source>
        <dbReference type="ARBA" id="ARBA00022989"/>
    </source>
</evidence>
<comment type="caution">
    <text evidence="7">The sequence shown here is derived from an EMBL/GenBank/DDBJ whole genome shotgun (WGS) entry which is preliminary data.</text>
</comment>
<evidence type="ECO:0000256" key="4">
    <source>
        <dbReference type="ARBA" id="ARBA00023136"/>
    </source>
</evidence>
<dbReference type="SMART" id="SM00327">
    <property type="entry name" value="VWA"/>
    <property type="match status" value="1"/>
</dbReference>